<gene>
    <name evidence="2" type="ORF">SAMN05444337_2340</name>
</gene>
<dbReference type="InterPro" id="IPR024311">
    <property type="entry name" value="Lipocalin-like"/>
</dbReference>
<sequence length="138" mass="15512">MKKILFLFVSALTLGLTSCSKDDGDSASIVGSWEYYQEGFNYSGQEELGLHSHDCTSNKDYLVFNEDGTMTEYFYDMDCDVYAGSGTWSKDGKNLTVTLYGETETAKIEKLSSSILKVSITYNEGGESYQFIQVFQRK</sequence>
<proteinExistence type="predicted"/>
<dbReference type="OrthoDB" id="1419899at2"/>
<reference evidence="2 3" key="1">
    <citation type="submission" date="2016-11" db="EMBL/GenBank/DDBJ databases">
        <authorList>
            <person name="Jaros S."/>
            <person name="Januszkiewicz K."/>
            <person name="Wedrychowicz H."/>
        </authorList>
    </citation>
    <scope>NUCLEOTIDE SEQUENCE [LARGE SCALE GENOMIC DNA]</scope>
    <source>
        <strain evidence="2 3">DSM 22807</strain>
    </source>
</reference>
<dbReference type="Pfam" id="PF13648">
    <property type="entry name" value="Lipocalin_4"/>
    <property type="match status" value="1"/>
</dbReference>
<dbReference type="AlphaFoldDB" id="A0A1M6KZC3"/>
<keyword evidence="3" id="KW-1185">Reference proteome</keyword>
<dbReference type="EMBL" id="FQZH01000005">
    <property type="protein sequence ID" value="SHJ64279.1"/>
    <property type="molecule type" value="Genomic_DNA"/>
</dbReference>
<name>A0A1M6KZC3_9FLAO</name>
<evidence type="ECO:0000313" key="3">
    <source>
        <dbReference type="Proteomes" id="UP000184232"/>
    </source>
</evidence>
<feature type="domain" description="Lipocalin-like" evidence="1">
    <location>
        <begin position="29"/>
        <end position="117"/>
    </location>
</feature>
<evidence type="ECO:0000313" key="2">
    <source>
        <dbReference type="EMBL" id="SHJ64279.1"/>
    </source>
</evidence>
<protein>
    <submittedName>
        <fullName evidence="2">Lipocalin-like domain-containing protein</fullName>
    </submittedName>
</protein>
<accession>A0A1M6KZC3</accession>
<dbReference type="RefSeq" id="WP_072785292.1">
    <property type="nucleotide sequence ID" value="NZ_CP045292.1"/>
</dbReference>
<dbReference type="Proteomes" id="UP000184232">
    <property type="component" value="Unassembled WGS sequence"/>
</dbReference>
<dbReference type="PROSITE" id="PS51257">
    <property type="entry name" value="PROKAR_LIPOPROTEIN"/>
    <property type="match status" value="1"/>
</dbReference>
<evidence type="ECO:0000259" key="1">
    <source>
        <dbReference type="Pfam" id="PF13648"/>
    </source>
</evidence>
<organism evidence="2 3">
    <name type="scientific">Flavobacterium haoranii</name>
    <dbReference type="NCBI Taxonomy" id="683124"/>
    <lineage>
        <taxon>Bacteria</taxon>
        <taxon>Pseudomonadati</taxon>
        <taxon>Bacteroidota</taxon>
        <taxon>Flavobacteriia</taxon>
        <taxon>Flavobacteriales</taxon>
        <taxon>Flavobacteriaceae</taxon>
        <taxon>Flavobacterium</taxon>
    </lineage>
</organism>